<evidence type="ECO:0000313" key="2">
    <source>
        <dbReference type="Proteomes" id="UP000320055"/>
    </source>
</evidence>
<dbReference type="Proteomes" id="UP000320055">
    <property type="component" value="Unassembled WGS sequence"/>
</dbReference>
<dbReference type="AlphaFoldDB" id="A0A563VQG7"/>
<gene>
    <name evidence="1" type="ORF">H1P_2080010</name>
</gene>
<dbReference type="EMBL" id="CAACVJ010000122">
    <property type="protein sequence ID" value="VEP13615.1"/>
    <property type="molecule type" value="Genomic_DNA"/>
</dbReference>
<accession>A0A563VQG7</accession>
<evidence type="ECO:0000313" key="1">
    <source>
        <dbReference type="EMBL" id="VEP13615.1"/>
    </source>
</evidence>
<dbReference type="RefSeq" id="WP_144871872.1">
    <property type="nucleotide sequence ID" value="NZ_LR213957.1"/>
</dbReference>
<organism evidence="1 2">
    <name type="scientific">Hyella patelloides LEGE 07179</name>
    <dbReference type="NCBI Taxonomy" id="945734"/>
    <lineage>
        <taxon>Bacteria</taxon>
        <taxon>Bacillati</taxon>
        <taxon>Cyanobacteriota</taxon>
        <taxon>Cyanophyceae</taxon>
        <taxon>Pleurocapsales</taxon>
        <taxon>Hyellaceae</taxon>
        <taxon>Hyella</taxon>
    </lineage>
</organism>
<proteinExistence type="predicted"/>
<keyword evidence="2" id="KW-1185">Reference proteome</keyword>
<name>A0A563VQG7_9CYAN</name>
<reference evidence="1 2" key="1">
    <citation type="submission" date="2019-01" db="EMBL/GenBank/DDBJ databases">
        <authorList>
            <person name="Brito A."/>
        </authorList>
    </citation>
    <scope>NUCLEOTIDE SEQUENCE [LARGE SCALE GENOMIC DNA]</scope>
    <source>
        <strain evidence="1">1</strain>
    </source>
</reference>
<protein>
    <submittedName>
        <fullName evidence="1">Uncharacterized protein</fullName>
    </submittedName>
</protein>
<dbReference type="OrthoDB" id="544257at2"/>
<sequence>MQNSFFANSLDKRVIRSRIRKLCRSAKVGFYSIGLYPASLAYNSAMQNSEKSLLLATRPGRDLFGAFSENELRGMDPRQVDKTYRMASHKEDGELVHNDLEYLIEKCDLVLLSSNSKYIEKDLVEACAIRNKLKQNNVVLACLAGSFSHDPETNDSYVLCEKNPNLAFFSGFHRHGALRDPVDSFTANFCHPNALTALVGAHILNKLSPNIQVSSGIHNIEAQYIKAAKNMASIFAGFGYEHHQDNPGVLPTLLTLLLHQCLDQAATVSMSRKDRHQLYNQQTIALTQLGYAVPRIEANLDKGGFTERVRDHTFSQLTAVVADARGSMMLPVRGKPTRNFQAGQALARGMMDHGRCPVDIAEFENWCENAGLTKGALEGLKALKYWPQIEEKYRIPNHDSSMVNLLYKGLYGTEVEKDYAFEVMTKSRQLSNYCQESVRPSHGRKYLDALGNIERLDSNIERLDALELIANAVIADNAKKAIYSEISYGEERALDQDSPAYLQVMECIEQGG</sequence>